<organism evidence="1 2">
    <name type="scientific">Macrosiphum euphorbiae</name>
    <name type="common">potato aphid</name>
    <dbReference type="NCBI Taxonomy" id="13131"/>
    <lineage>
        <taxon>Eukaryota</taxon>
        <taxon>Metazoa</taxon>
        <taxon>Ecdysozoa</taxon>
        <taxon>Arthropoda</taxon>
        <taxon>Hexapoda</taxon>
        <taxon>Insecta</taxon>
        <taxon>Pterygota</taxon>
        <taxon>Neoptera</taxon>
        <taxon>Paraneoptera</taxon>
        <taxon>Hemiptera</taxon>
        <taxon>Sternorrhyncha</taxon>
        <taxon>Aphidomorpha</taxon>
        <taxon>Aphidoidea</taxon>
        <taxon>Aphididae</taxon>
        <taxon>Macrosiphini</taxon>
        <taxon>Macrosiphum</taxon>
    </lineage>
</organism>
<name>A0AAV0WS44_9HEMI</name>
<sequence length="207" mass="23671">MEFVTTEGFRSNSTIVHCNNGYFYKIKCTRTNSKSLQCIQTDCSVTDLIVENLLYEKRTHTTHGPDMHYLALVTLKQYILQRCVEECTRLRVIYEEETSRTQGVEHHLEYTSLLRTMERTRAAAQPKIPGDLMEYAGNLVDAGYVHLFRTANGRAMFRGFVMGPPDPGSAVVFISPSLENLLTSAQNFIYYMSRLKAGPLFYKQNNC</sequence>
<evidence type="ECO:0000313" key="2">
    <source>
        <dbReference type="Proteomes" id="UP001160148"/>
    </source>
</evidence>
<keyword evidence="2" id="KW-1185">Reference proteome</keyword>
<evidence type="ECO:0000313" key="1">
    <source>
        <dbReference type="EMBL" id="CAI6358628.1"/>
    </source>
</evidence>
<protein>
    <submittedName>
        <fullName evidence="1">Uncharacterized protein</fullName>
    </submittedName>
</protein>
<accession>A0AAV0WS44</accession>
<dbReference type="EMBL" id="CARXXK010000002">
    <property type="protein sequence ID" value="CAI6358628.1"/>
    <property type="molecule type" value="Genomic_DNA"/>
</dbReference>
<dbReference type="AlphaFoldDB" id="A0AAV0WS44"/>
<dbReference type="Proteomes" id="UP001160148">
    <property type="component" value="Unassembled WGS sequence"/>
</dbReference>
<proteinExistence type="predicted"/>
<comment type="caution">
    <text evidence="1">The sequence shown here is derived from an EMBL/GenBank/DDBJ whole genome shotgun (WGS) entry which is preliminary data.</text>
</comment>
<gene>
    <name evidence="1" type="ORF">MEUPH1_LOCUS14126</name>
</gene>
<reference evidence="1 2" key="1">
    <citation type="submission" date="2023-01" db="EMBL/GenBank/DDBJ databases">
        <authorList>
            <person name="Whitehead M."/>
        </authorList>
    </citation>
    <scope>NUCLEOTIDE SEQUENCE [LARGE SCALE GENOMIC DNA]</scope>
</reference>